<proteinExistence type="predicted"/>
<dbReference type="OrthoDB" id="410198at2759"/>
<evidence type="ECO:0000313" key="2">
    <source>
        <dbReference type="Proteomes" id="UP000019487"/>
    </source>
</evidence>
<protein>
    <submittedName>
        <fullName evidence="1">Uncharacterized protein</fullName>
    </submittedName>
</protein>
<comment type="caution">
    <text evidence="1">The sequence shown here is derived from an EMBL/GenBank/DDBJ whole genome shotgun (WGS) entry which is preliminary data.</text>
</comment>
<gene>
    <name evidence="1" type="ORF">SBOR_8318</name>
</gene>
<dbReference type="AlphaFoldDB" id="W9C8V3"/>
<name>W9C8V3_SCLBF</name>
<keyword evidence="2" id="KW-1185">Reference proteome</keyword>
<dbReference type="Proteomes" id="UP000019487">
    <property type="component" value="Unassembled WGS sequence"/>
</dbReference>
<sequence length="93" mass="10593">MKATNAATDEIIGFICWTIEYADNEKSISGENLPDLNATASQRPNYLDMDFIKFYAEKLEVEVLRNNLMKGHTHYYANHFAVAPKYWSQGVGT</sequence>
<evidence type="ECO:0000313" key="1">
    <source>
        <dbReference type="EMBL" id="ESZ91284.1"/>
    </source>
</evidence>
<dbReference type="HOGENOM" id="CLU_2400947_0_0_1"/>
<reference evidence="1 2" key="1">
    <citation type="journal article" date="2014" name="Genome Announc.">
        <title>Draft genome sequence of Sclerotinia borealis, a psychrophilic plant pathogenic fungus.</title>
        <authorList>
            <person name="Mardanov A.V."/>
            <person name="Beletsky A.V."/>
            <person name="Kadnikov V.V."/>
            <person name="Ignatov A.N."/>
            <person name="Ravin N.V."/>
        </authorList>
    </citation>
    <scope>NUCLEOTIDE SEQUENCE [LARGE SCALE GENOMIC DNA]</scope>
    <source>
        <strain evidence="2">F-4157</strain>
    </source>
</reference>
<dbReference type="Gene3D" id="3.40.630.30">
    <property type="match status" value="1"/>
</dbReference>
<dbReference type="EMBL" id="AYSA01000518">
    <property type="protein sequence ID" value="ESZ91284.1"/>
    <property type="molecule type" value="Genomic_DNA"/>
</dbReference>
<organism evidence="1 2">
    <name type="scientific">Sclerotinia borealis (strain F-4128)</name>
    <dbReference type="NCBI Taxonomy" id="1432307"/>
    <lineage>
        <taxon>Eukaryota</taxon>
        <taxon>Fungi</taxon>
        <taxon>Dikarya</taxon>
        <taxon>Ascomycota</taxon>
        <taxon>Pezizomycotina</taxon>
        <taxon>Leotiomycetes</taxon>
        <taxon>Helotiales</taxon>
        <taxon>Sclerotiniaceae</taxon>
        <taxon>Sclerotinia</taxon>
    </lineage>
</organism>
<accession>W9C8V3</accession>